<protein>
    <submittedName>
        <fullName evidence="2">Uncharacterized protein</fullName>
    </submittedName>
</protein>
<feature type="compositionally biased region" description="Polar residues" evidence="1">
    <location>
        <begin position="109"/>
        <end position="124"/>
    </location>
</feature>
<dbReference type="PANTHER" id="PTHR34468">
    <property type="entry name" value="MICROTUBULE-ASSOCIATED FUTSCH-LIKE PROTEIN"/>
    <property type="match status" value="1"/>
</dbReference>
<reference evidence="2" key="1">
    <citation type="submission" date="2021-01" db="UniProtKB">
        <authorList>
            <consortium name="EnsemblPlants"/>
        </authorList>
    </citation>
    <scope>IDENTIFICATION</scope>
</reference>
<evidence type="ECO:0000313" key="3">
    <source>
        <dbReference type="Proteomes" id="UP000594263"/>
    </source>
</evidence>
<feature type="compositionally biased region" description="Polar residues" evidence="1">
    <location>
        <begin position="281"/>
        <end position="302"/>
    </location>
</feature>
<dbReference type="PANTHER" id="PTHR34468:SF2">
    <property type="entry name" value="MICROTUBULE-ASSOCIATED FUTSCH-LIKE PROTEIN"/>
    <property type="match status" value="1"/>
</dbReference>
<evidence type="ECO:0000256" key="1">
    <source>
        <dbReference type="SAM" id="MobiDB-lite"/>
    </source>
</evidence>
<organism evidence="2 3">
    <name type="scientific">Kalanchoe fedtschenkoi</name>
    <name type="common">Lavender scallops</name>
    <name type="synonym">South American air plant</name>
    <dbReference type="NCBI Taxonomy" id="63787"/>
    <lineage>
        <taxon>Eukaryota</taxon>
        <taxon>Viridiplantae</taxon>
        <taxon>Streptophyta</taxon>
        <taxon>Embryophyta</taxon>
        <taxon>Tracheophyta</taxon>
        <taxon>Spermatophyta</taxon>
        <taxon>Magnoliopsida</taxon>
        <taxon>eudicotyledons</taxon>
        <taxon>Gunneridae</taxon>
        <taxon>Pentapetalae</taxon>
        <taxon>Saxifragales</taxon>
        <taxon>Crassulaceae</taxon>
        <taxon>Kalanchoe</taxon>
    </lineage>
</organism>
<feature type="region of interest" description="Disordered" evidence="1">
    <location>
        <begin position="221"/>
        <end position="353"/>
    </location>
</feature>
<dbReference type="OMA" id="ELYCISE"/>
<dbReference type="AlphaFoldDB" id="A0A7N0TXI3"/>
<feature type="compositionally biased region" description="Polar residues" evidence="1">
    <location>
        <begin position="342"/>
        <end position="353"/>
    </location>
</feature>
<keyword evidence="3" id="KW-1185">Reference proteome</keyword>
<dbReference type="Gramene" id="Kaladp0048s0095.1.v1.1">
    <property type="protein sequence ID" value="Kaladp0048s0095.1.v1.1"/>
    <property type="gene ID" value="Kaladp0048s0095.v1.1"/>
</dbReference>
<feature type="region of interest" description="Disordered" evidence="1">
    <location>
        <begin position="1"/>
        <end position="129"/>
    </location>
</feature>
<accession>A0A7N0TXI3</accession>
<sequence length="353" mass="38538">MEDAGKDQQVAPPSASAGKSKLRYQLRSAVKSKDEKPSPKTATLTSATRRGRPASGVSKSMNVLDLSGKDKPAKPPRRLSIPTKANGTPAAAKRIDSMTPISETRPRRSATSHAKSDTPSSEVSKSGIRRQFSRLSTASYWLSQIKLAETEAKHAVSLGFFKLASEAGCEPQQQMRNELKAYARKHELDEHGDFLKELFSSFNITESLEELRESVNSSEVVLGGTKSSDDDNQSATSSIKSRNLKPKSLNTDVARTSTAVRSANKEMLQKKSPIVRARGSVNRSSVTSKGTTGTRTAQTNSEKVTKQKCDQGKTTINKQEEKPVNMEDDAENAEENKENMDSMTQEPTTVEVM</sequence>
<feature type="compositionally biased region" description="Polar residues" evidence="1">
    <location>
        <begin position="248"/>
        <end position="261"/>
    </location>
</feature>
<name>A0A7N0TXI3_KALFE</name>
<dbReference type="Proteomes" id="UP000594263">
    <property type="component" value="Unplaced"/>
</dbReference>
<evidence type="ECO:0000313" key="2">
    <source>
        <dbReference type="EnsemblPlants" id="Kaladp0048s0095.1.v1.1"/>
    </source>
</evidence>
<proteinExistence type="predicted"/>
<dbReference type="EnsemblPlants" id="Kaladp0048s0095.1.v1.1">
    <property type="protein sequence ID" value="Kaladp0048s0095.1.v1.1"/>
    <property type="gene ID" value="Kaladp0048s0095.v1.1"/>
</dbReference>